<accession>A0AAE1BBK5</accession>
<dbReference type="AlphaFoldDB" id="A0AAE1BBK5"/>
<name>A0AAE1BBK5_9GAST</name>
<gene>
    <name evidence="2" type="ORF">RRG08_060124</name>
</gene>
<evidence type="ECO:0000313" key="3">
    <source>
        <dbReference type="Proteomes" id="UP001283361"/>
    </source>
</evidence>
<protein>
    <submittedName>
        <fullName evidence="2">Uncharacterized protein</fullName>
    </submittedName>
</protein>
<sequence>MCRSGTVAGKKAVSFETLKKRILGAWWQNNVEVKDSSISPIDLASPFSTQSSPPAQWPSRLSGFKTSEGPQSNASPSIALYRLEILRRTVYRGIKILASPRSGPPIANQWHMCYGIQLKKNDGLNRAVYYKL</sequence>
<dbReference type="EMBL" id="JAWDGP010000184">
    <property type="protein sequence ID" value="KAK3803152.1"/>
    <property type="molecule type" value="Genomic_DNA"/>
</dbReference>
<feature type="compositionally biased region" description="Polar residues" evidence="1">
    <location>
        <begin position="64"/>
        <end position="74"/>
    </location>
</feature>
<evidence type="ECO:0000313" key="2">
    <source>
        <dbReference type="EMBL" id="KAK3803152.1"/>
    </source>
</evidence>
<feature type="region of interest" description="Disordered" evidence="1">
    <location>
        <begin position="44"/>
        <end position="74"/>
    </location>
</feature>
<organism evidence="2 3">
    <name type="scientific">Elysia crispata</name>
    <name type="common">lettuce slug</name>
    <dbReference type="NCBI Taxonomy" id="231223"/>
    <lineage>
        <taxon>Eukaryota</taxon>
        <taxon>Metazoa</taxon>
        <taxon>Spiralia</taxon>
        <taxon>Lophotrochozoa</taxon>
        <taxon>Mollusca</taxon>
        <taxon>Gastropoda</taxon>
        <taxon>Heterobranchia</taxon>
        <taxon>Euthyneura</taxon>
        <taxon>Panpulmonata</taxon>
        <taxon>Sacoglossa</taxon>
        <taxon>Placobranchoidea</taxon>
        <taxon>Plakobranchidae</taxon>
        <taxon>Elysia</taxon>
    </lineage>
</organism>
<dbReference type="Proteomes" id="UP001283361">
    <property type="component" value="Unassembled WGS sequence"/>
</dbReference>
<comment type="caution">
    <text evidence="2">The sequence shown here is derived from an EMBL/GenBank/DDBJ whole genome shotgun (WGS) entry which is preliminary data.</text>
</comment>
<evidence type="ECO:0000256" key="1">
    <source>
        <dbReference type="SAM" id="MobiDB-lite"/>
    </source>
</evidence>
<keyword evidence="3" id="KW-1185">Reference proteome</keyword>
<proteinExistence type="predicted"/>
<reference evidence="2" key="1">
    <citation type="journal article" date="2023" name="G3 (Bethesda)">
        <title>A reference genome for the long-term kleptoplast-retaining sea slug Elysia crispata morphotype clarki.</title>
        <authorList>
            <person name="Eastman K.E."/>
            <person name="Pendleton A.L."/>
            <person name="Shaikh M.A."/>
            <person name="Suttiyut T."/>
            <person name="Ogas R."/>
            <person name="Tomko P."/>
            <person name="Gavelis G."/>
            <person name="Widhalm J.R."/>
            <person name="Wisecaver J.H."/>
        </authorList>
    </citation>
    <scope>NUCLEOTIDE SEQUENCE</scope>
    <source>
        <strain evidence="2">ECLA1</strain>
    </source>
</reference>